<sequence>GHGTYETRIKGRINVNTAPSFVIEQLPWMHAAIAQEIVSYRDTTTKGFESTAELIQIPLMGYYAYDSLYSLIDLERFPDLTPNDGAVSDFEERDVIFSRISNLVTVRSDVFTAYILVRIGVDGPQRRVIAILDRSQVNSTDDRVKIIALHPVPDPR</sequence>
<evidence type="ECO:0000313" key="1">
    <source>
        <dbReference type="EMBL" id="GAI91367.1"/>
    </source>
</evidence>
<proteinExistence type="predicted"/>
<dbReference type="Pfam" id="PF12836">
    <property type="entry name" value="HHH_3"/>
    <property type="match status" value="1"/>
</dbReference>
<protein>
    <submittedName>
        <fullName evidence="1">Uncharacterized protein</fullName>
    </submittedName>
</protein>
<organism evidence="1">
    <name type="scientific">marine sediment metagenome</name>
    <dbReference type="NCBI Taxonomy" id="412755"/>
    <lineage>
        <taxon>unclassified sequences</taxon>
        <taxon>metagenomes</taxon>
        <taxon>ecological metagenomes</taxon>
    </lineage>
</organism>
<feature type="non-terminal residue" evidence="1">
    <location>
        <position position="1"/>
    </location>
</feature>
<name>X1SEB5_9ZZZZ</name>
<dbReference type="Gene3D" id="1.10.150.320">
    <property type="entry name" value="Photosystem II 12 kDa extrinsic protein"/>
    <property type="match status" value="1"/>
</dbReference>
<dbReference type="InterPro" id="IPR010994">
    <property type="entry name" value="RuvA_2-like"/>
</dbReference>
<dbReference type="SUPFAM" id="SSF47781">
    <property type="entry name" value="RuvA domain 2-like"/>
    <property type="match status" value="1"/>
</dbReference>
<accession>X1SEB5</accession>
<dbReference type="EMBL" id="BARW01017785">
    <property type="protein sequence ID" value="GAI91367.1"/>
    <property type="molecule type" value="Genomic_DNA"/>
</dbReference>
<dbReference type="AlphaFoldDB" id="X1SEB5"/>
<gene>
    <name evidence="1" type="ORF">S12H4_30628</name>
</gene>
<comment type="caution">
    <text evidence="1">The sequence shown here is derived from an EMBL/GenBank/DDBJ whole genome shotgun (WGS) entry which is preliminary data.</text>
</comment>
<reference evidence="1" key="1">
    <citation type="journal article" date="2014" name="Front. Microbiol.">
        <title>High frequency of phylogenetically diverse reductive dehalogenase-homologous genes in deep subseafloor sedimentary metagenomes.</title>
        <authorList>
            <person name="Kawai M."/>
            <person name="Futagami T."/>
            <person name="Toyoda A."/>
            <person name="Takaki Y."/>
            <person name="Nishi S."/>
            <person name="Hori S."/>
            <person name="Arai W."/>
            <person name="Tsubouchi T."/>
            <person name="Morono Y."/>
            <person name="Uchiyama I."/>
            <person name="Ito T."/>
            <person name="Fujiyama A."/>
            <person name="Inagaki F."/>
            <person name="Takami H."/>
        </authorList>
    </citation>
    <scope>NUCLEOTIDE SEQUENCE</scope>
    <source>
        <strain evidence="1">Expedition CK06-06</strain>
    </source>
</reference>